<dbReference type="GO" id="GO:0046872">
    <property type="term" value="F:metal ion binding"/>
    <property type="evidence" value="ECO:0007669"/>
    <property type="project" value="UniProtKB-KW"/>
</dbReference>
<dbReference type="Proteomes" id="UP000248917">
    <property type="component" value="Unassembled WGS sequence"/>
</dbReference>
<dbReference type="GO" id="GO:0051537">
    <property type="term" value="F:2 iron, 2 sulfur cluster binding"/>
    <property type="evidence" value="ECO:0007669"/>
    <property type="project" value="UniProtKB-KW"/>
</dbReference>
<dbReference type="InterPro" id="IPR017941">
    <property type="entry name" value="Rieske_2Fe-2S"/>
</dbReference>
<evidence type="ECO:0000256" key="1">
    <source>
        <dbReference type="ARBA" id="ARBA00022714"/>
    </source>
</evidence>
<protein>
    <submittedName>
        <fullName evidence="8">Nitrite reductase/ring-hydroxylating ferredoxin subunit</fullName>
    </submittedName>
</protein>
<dbReference type="InterPro" id="IPR036922">
    <property type="entry name" value="Rieske_2Fe-2S_sf"/>
</dbReference>
<evidence type="ECO:0000259" key="7">
    <source>
        <dbReference type="PROSITE" id="PS51296"/>
    </source>
</evidence>
<sequence>MGDIHEMPMRKCFSHRGMIIRGILPMKDRDRLSDLKKSNYKQMKEYRLGSSKQEIFELLPERKVKKVILGEKPIGILRMGELFYAFDSQCPHRGADLLQANINGLSEIICPLHQYRFDLKTGQVRSGYCSDLPVYPVHLHEEGLTIQIPQ</sequence>
<evidence type="ECO:0000256" key="3">
    <source>
        <dbReference type="ARBA" id="ARBA00023004"/>
    </source>
</evidence>
<comment type="caution">
    <text evidence="8">The sequence shown here is derived from an EMBL/GenBank/DDBJ whole genome shotgun (WGS) entry which is preliminary data.</text>
</comment>
<gene>
    <name evidence="8" type="ORF">CLV31_11192</name>
</gene>
<organism evidence="8 9">
    <name type="scientific">Algoriphagus aquaeductus</name>
    <dbReference type="NCBI Taxonomy" id="475299"/>
    <lineage>
        <taxon>Bacteria</taxon>
        <taxon>Pseudomonadati</taxon>
        <taxon>Bacteroidota</taxon>
        <taxon>Cytophagia</taxon>
        <taxon>Cytophagales</taxon>
        <taxon>Cyclobacteriaceae</taxon>
        <taxon>Algoriphagus</taxon>
    </lineage>
</organism>
<keyword evidence="1" id="KW-0001">2Fe-2S</keyword>
<evidence type="ECO:0000256" key="5">
    <source>
        <dbReference type="ARBA" id="ARBA00034078"/>
    </source>
</evidence>
<feature type="domain" description="Rieske" evidence="7">
    <location>
        <begin position="51"/>
        <end position="146"/>
    </location>
</feature>
<proteinExistence type="inferred from homology"/>
<evidence type="ECO:0000256" key="4">
    <source>
        <dbReference type="ARBA" id="ARBA00023014"/>
    </source>
</evidence>
<evidence type="ECO:0000256" key="6">
    <source>
        <dbReference type="ARBA" id="ARBA00038001"/>
    </source>
</evidence>
<dbReference type="SUPFAM" id="SSF50022">
    <property type="entry name" value="ISP domain"/>
    <property type="match status" value="1"/>
</dbReference>
<dbReference type="AlphaFoldDB" id="A0A326RVI4"/>
<dbReference type="Pfam" id="PF00355">
    <property type="entry name" value="Rieske"/>
    <property type="match status" value="1"/>
</dbReference>
<keyword evidence="9" id="KW-1185">Reference proteome</keyword>
<dbReference type="CDD" id="cd03467">
    <property type="entry name" value="Rieske"/>
    <property type="match status" value="1"/>
</dbReference>
<dbReference type="Gene3D" id="2.102.10.10">
    <property type="entry name" value="Rieske [2Fe-2S] iron-sulphur domain"/>
    <property type="match status" value="1"/>
</dbReference>
<accession>A0A326RVI4</accession>
<comment type="cofactor">
    <cofactor evidence="5">
        <name>[2Fe-2S] cluster</name>
        <dbReference type="ChEBI" id="CHEBI:190135"/>
    </cofactor>
</comment>
<evidence type="ECO:0000313" key="8">
    <source>
        <dbReference type="EMBL" id="PZV80926.1"/>
    </source>
</evidence>
<dbReference type="PANTHER" id="PTHR21496">
    <property type="entry name" value="FERREDOXIN-RELATED"/>
    <property type="match status" value="1"/>
</dbReference>
<keyword evidence="4" id="KW-0411">Iron-sulfur</keyword>
<keyword evidence="2" id="KW-0479">Metal-binding</keyword>
<comment type="similarity">
    <text evidence="6">Belongs to the bacterial ring-hydroxylating dioxygenase ferredoxin component family.</text>
</comment>
<dbReference type="EMBL" id="QKTX01000011">
    <property type="protein sequence ID" value="PZV80926.1"/>
    <property type="molecule type" value="Genomic_DNA"/>
</dbReference>
<evidence type="ECO:0000256" key="2">
    <source>
        <dbReference type="ARBA" id="ARBA00022723"/>
    </source>
</evidence>
<keyword evidence="3" id="KW-0408">Iron</keyword>
<evidence type="ECO:0000313" key="9">
    <source>
        <dbReference type="Proteomes" id="UP000248917"/>
    </source>
</evidence>
<dbReference type="PANTHER" id="PTHR21496:SF0">
    <property type="entry name" value="RIESKE DOMAIN-CONTAINING PROTEIN"/>
    <property type="match status" value="1"/>
</dbReference>
<name>A0A326RVI4_9BACT</name>
<reference evidence="8 9" key="1">
    <citation type="submission" date="2018-06" db="EMBL/GenBank/DDBJ databases">
        <title>Genomic Encyclopedia of Archaeal and Bacterial Type Strains, Phase II (KMG-II): from individual species to whole genera.</title>
        <authorList>
            <person name="Goeker M."/>
        </authorList>
    </citation>
    <scope>NUCLEOTIDE SEQUENCE [LARGE SCALE GENOMIC DNA]</scope>
    <source>
        <strain evidence="8 9">T4</strain>
    </source>
</reference>
<dbReference type="PROSITE" id="PS51296">
    <property type="entry name" value="RIESKE"/>
    <property type="match status" value="1"/>
</dbReference>